<evidence type="ECO:0000256" key="1">
    <source>
        <dbReference type="ARBA" id="ARBA00001033"/>
    </source>
</evidence>
<comment type="similarity">
    <text evidence="3 7">Belongs to the inositol monophosphatase superfamily.</text>
</comment>
<dbReference type="KEGG" id="mars:A8C75_06155"/>
<keyword evidence="6 7" id="KW-0460">Magnesium</keyword>
<protein>
    <recommendedName>
        <fullName evidence="7">Inositol-1-monophosphatase</fullName>
        <ecNumber evidence="7">3.1.3.25</ecNumber>
    </recommendedName>
</protein>
<evidence type="ECO:0000256" key="4">
    <source>
        <dbReference type="ARBA" id="ARBA00022801"/>
    </source>
</evidence>
<gene>
    <name evidence="8" type="ORF">A8C75_06155</name>
</gene>
<reference evidence="9" key="1">
    <citation type="submission" date="2016-05" db="EMBL/GenBank/DDBJ databases">
        <authorList>
            <person name="Baek K."/>
            <person name="Yang S.-J."/>
        </authorList>
    </citation>
    <scope>NUCLEOTIDE SEQUENCE [LARGE SCALE GENOMIC DNA]</scope>
    <source>
        <strain evidence="9">ST58-10</strain>
    </source>
</reference>
<evidence type="ECO:0000256" key="7">
    <source>
        <dbReference type="RuleBase" id="RU364068"/>
    </source>
</evidence>
<dbReference type="EC" id="3.1.3.25" evidence="7"/>
<accession>A0A1A9EVB5</accession>
<dbReference type="Gene3D" id="3.30.540.10">
    <property type="entry name" value="Fructose-1,6-Bisphosphatase, subunit A, domain 1"/>
    <property type="match status" value="1"/>
</dbReference>
<feature type="binding site" evidence="6">
    <location>
        <position position="67"/>
    </location>
    <ligand>
        <name>Mg(2+)</name>
        <dbReference type="ChEBI" id="CHEBI:18420"/>
        <label>1</label>
        <note>catalytic</note>
    </ligand>
</feature>
<evidence type="ECO:0000256" key="6">
    <source>
        <dbReference type="PIRSR" id="PIRSR600760-2"/>
    </source>
</evidence>
<dbReference type="PANTHER" id="PTHR20854:SF4">
    <property type="entry name" value="INOSITOL-1-MONOPHOSPHATASE-RELATED"/>
    <property type="match status" value="1"/>
</dbReference>
<evidence type="ECO:0000256" key="5">
    <source>
        <dbReference type="ARBA" id="ARBA00022814"/>
    </source>
</evidence>
<keyword evidence="5" id="KW-0805">Transcription regulation</keyword>
<dbReference type="GO" id="GO:0006020">
    <property type="term" value="P:inositol metabolic process"/>
    <property type="evidence" value="ECO:0007669"/>
    <property type="project" value="TreeGrafter"/>
</dbReference>
<keyword evidence="5" id="KW-0889">Transcription antitermination</keyword>
<proteinExistence type="inferred from homology"/>
<keyword evidence="4 7" id="KW-0378">Hydrolase</keyword>
<dbReference type="SUPFAM" id="SSF56655">
    <property type="entry name" value="Carbohydrate phosphatase"/>
    <property type="match status" value="1"/>
</dbReference>
<dbReference type="PRINTS" id="PR01959">
    <property type="entry name" value="SBIMPHPHTASE"/>
</dbReference>
<comment type="catalytic activity">
    <reaction evidence="1 7">
        <text>a myo-inositol phosphate + H2O = myo-inositol + phosphate</text>
        <dbReference type="Rhea" id="RHEA:24056"/>
        <dbReference type="ChEBI" id="CHEBI:15377"/>
        <dbReference type="ChEBI" id="CHEBI:17268"/>
        <dbReference type="ChEBI" id="CHEBI:43474"/>
        <dbReference type="ChEBI" id="CHEBI:84139"/>
        <dbReference type="EC" id="3.1.3.25"/>
    </reaction>
</comment>
<keyword evidence="5" id="KW-0804">Transcription</keyword>
<keyword evidence="6 7" id="KW-0479">Metal-binding</keyword>
<dbReference type="InterPro" id="IPR000760">
    <property type="entry name" value="Inositol_monophosphatase-like"/>
</dbReference>
<reference evidence="8 9" key="2">
    <citation type="journal article" date="2018" name="Int. J. Syst. Evol. Microbiol.">
        <title>Marinobacterium aestuarii sp. nov., a benzene-degrading marine bacterium isolated from estuary sediment.</title>
        <authorList>
            <person name="Bae S.S."/>
            <person name="Jung J."/>
            <person name="Chung D."/>
            <person name="Baek K."/>
        </authorList>
    </citation>
    <scope>NUCLEOTIDE SEQUENCE [LARGE SCALE GENOMIC DNA]</scope>
    <source>
        <strain evidence="8 9">ST58-10</strain>
    </source>
</reference>
<evidence type="ECO:0000256" key="3">
    <source>
        <dbReference type="ARBA" id="ARBA00009759"/>
    </source>
</evidence>
<dbReference type="Gene3D" id="3.40.190.80">
    <property type="match status" value="1"/>
</dbReference>
<dbReference type="GO" id="GO:0008934">
    <property type="term" value="F:inositol monophosphate 1-phosphatase activity"/>
    <property type="evidence" value="ECO:0007669"/>
    <property type="project" value="InterPro"/>
</dbReference>
<dbReference type="GO" id="GO:0007165">
    <property type="term" value="P:signal transduction"/>
    <property type="evidence" value="ECO:0007669"/>
    <property type="project" value="TreeGrafter"/>
</dbReference>
<dbReference type="CDD" id="cd01639">
    <property type="entry name" value="IMPase"/>
    <property type="match status" value="1"/>
</dbReference>
<organism evidence="8 9">
    <name type="scientific">Marinobacterium aestuarii</name>
    <dbReference type="NCBI Taxonomy" id="1821621"/>
    <lineage>
        <taxon>Bacteria</taxon>
        <taxon>Pseudomonadati</taxon>
        <taxon>Pseudomonadota</taxon>
        <taxon>Gammaproteobacteria</taxon>
        <taxon>Oceanospirillales</taxon>
        <taxon>Oceanospirillaceae</taxon>
        <taxon>Marinobacterium</taxon>
    </lineage>
</organism>
<dbReference type="Pfam" id="PF00459">
    <property type="entry name" value="Inositol_P"/>
    <property type="match status" value="1"/>
</dbReference>
<feature type="binding site" evidence="6">
    <location>
        <position position="88"/>
    </location>
    <ligand>
        <name>Mg(2+)</name>
        <dbReference type="ChEBI" id="CHEBI:18420"/>
        <label>1</label>
        <note>catalytic</note>
    </ligand>
</feature>
<name>A0A1A9EVB5_9GAMM</name>
<evidence type="ECO:0000256" key="2">
    <source>
        <dbReference type="ARBA" id="ARBA00001946"/>
    </source>
</evidence>
<dbReference type="InterPro" id="IPR033942">
    <property type="entry name" value="IMPase"/>
</dbReference>
<evidence type="ECO:0000313" key="8">
    <source>
        <dbReference type="EMBL" id="ANG62114.1"/>
    </source>
</evidence>
<dbReference type="GO" id="GO:0046872">
    <property type="term" value="F:metal ion binding"/>
    <property type="evidence" value="ECO:0007669"/>
    <property type="project" value="UniProtKB-KW"/>
</dbReference>
<comment type="cofactor">
    <cofactor evidence="2 6 7">
        <name>Mg(2+)</name>
        <dbReference type="ChEBI" id="CHEBI:18420"/>
    </cofactor>
</comment>
<dbReference type="RefSeq" id="WP_067379522.1">
    <property type="nucleotide sequence ID" value="NZ_CP015839.1"/>
</dbReference>
<dbReference type="GO" id="GO:0031564">
    <property type="term" value="P:transcription antitermination"/>
    <property type="evidence" value="ECO:0007669"/>
    <property type="project" value="UniProtKB-KW"/>
</dbReference>
<dbReference type="PANTHER" id="PTHR20854">
    <property type="entry name" value="INOSITOL MONOPHOSPHATASE"/>
    <property type="match status" value="1"/>
</dbReference>
<keyword evidence="9" id="KW-1185">Reference proteome</keyword>
<dbReference type="InterPro" id="IPR022337">
    <property type="entry name" value="Inositol_monophosphatase_SuhB"/>
</dbReference>
<evidence type="ECO:0000313" key="9">
    <source>
        <dbReference type="Proteomes" id="UP000078070"/>
    </source>
</evidence>
<dbReference type="EMBL" id="CP015839">
    <property type="protein sequence ID" value="ANG62114.1"/>
    <property type="molecule type" value="Genomic_DNA"/>
</dbReference>
<dbReference type="AlphaFoldDB" id="A0A1A9EVB5"/>
<feature type="binding site" evidence="6">
    <location>
        <position position="89"/>
    </location>
    <ligand>
        <name>Mg(2+)</name>
        <dbReference type="ChEBI" id="CHEBI:18420"/>
        <label>1</label>
        <note>catalytic</note>
    </ligand>
</feature>
<dbReference type="PRINTS" id="PR00377">
    <property type="entry name" value="IMPHPHTASES"/>
</dbReference>
<sequence>MQPMVNIALRAARLAGEQIARAVERLDLIKSEQQGVAEFLNETCVQAERTMVHTIQKAYPSHTIVGEYSGEHAPLQEGPTFTWNINPIDSITNFANGLPVFAISMSGHSTSKIEHAIVLNPMAGEEFTCSRGYGAHFNGKRLRVSNRKTIQGSLIGTGFIGRTSDKLYLNEFQEMFRNIILADGKTFNGGSPALNLAYTAAGRLDGFFQIGLQQNEIEAGMLLLQEAGGLVGDFTGGTGYRTSGNLVAGNPKMFKALLQSIRPTLNESLK</sequence>
<dbReference type="Proteomes" id="UP000078070">
    <property type="component" value="Chromosome"/>
</dbReference>
<dbReference type="STRING" id="1821621.A8C75_06155"/>